<dbReference type="Proteomes" id="UP001148838">
    <property type="component" value="Unassembled WGS sequence"/>
</dbReference>
<proteinExistence type="predicted"/>
<dbReference type="EMBL" id="JAJSOF020000031">
    <property type="protein sequence ID" value="KAJ4430786.1"/>
    <property type="molecule type" value="Genomic_DNA"/>
</dbReference>
<name>A0ABQ8SA77_PERAM</name>
<keyword evidence="2" id="KW-1185">Reference proteome</keyword>
<reference evidence="1 2" key="1">
    <citation type="journal article" date="2022" name="Allergy">
        <title>Genome assembly and annotation of Periplaneta americana reveal a comprehensive cockroach allergen profile.</title>
        <authorList>
            <person name="Wang L."/>
            <person name="Xiong Q."/>
            <person name="Saelim N."/>
            <person name="Wang L."/>
            <person name="Nong W."/>
            <person name="Wan A.T."/>
            <person name="Shi M."/>
            <person name="Liu X."/>
            <person name="Cao Q."/>
            <person name="Hui J.H.L."/>
            <person name="Sookrung N."/>
            <person name="Leung T.F."/>
            <person name="Tungtrongchitr A."/>
            <person name="Tsui S.K.W."/>
        </authorList>
    </citation>
    <scope>NUCLEOTIDE SEQUENCE [LARGE SCALE GENOMIC DNA]</scope>
    <source>
        <strain evidence="1">PWHHKU_190912</strain>
    </source>
</reference>
<gene>
    <name evidence="1" type="ORF">ANN_19377</name>
</gene>
<evidence type="ECO:0000313" key="2">
    <source>
        <dbReference type="Proteomes" id="UP001148838"/>
    </source>
</evidence>
<comment type="caution">
    <text evidence="1">The sequence shown here is derived from an EMBL/GenBank/DDBJ whole genome shotgun (WGS) entry which is preliminary data.</text>
</comment>
<sequence length="85" mass="9866">MNEEKLYHWRKIPGYDKELFLASIGSFPLGIPINTLHGYAISSVRARPAAEWKNMVQFQTEARDFSLHYSFTIYVKRAISTKLCI</sequence>
<accession>A0ABQ8SA77</accession>
<protein>
    <submittedName>
        <fullName evidence="1">Uncharacterized protein</fullName>
    </submittedName>
</protein>
<evidence type="ECO:0000313" key="1">
    <source>
        <dbReference type="EMBL" id="KAJ4430786.1"/>
    </source>
</evidence>
<organism evidence="1 2">
    <name type="scientific">Periplaneta americana</name>
    <name type="common">American cockroach</name>
    <name type="synonym">Blatta americana</name>
    <dbReference type="NCBI Taxonomy" id="6978"/>
    <lineage>
        <taxon>Eukaryota</taxon>
        <taxon>Metazoa</taxon>
        <taxon>Ecdysozoa</taxon>
        <taxon>Arthropoda</taxon>
        <taxon>Hexapoda</taxon>
        <taxon>Insecta</taxon>
        <taxon>Pterygota</taxon>
        <taxon>Neoptera</taxon>
        <taxon>Polyneoptera</taxon>
        <taxon>Dictyoptera</taxon>
        <taxon>Blattodea</taxon>
        <taxon>Blattoidea</taxon>
        <taxon>Blattidae</taxon>
        <taxon>Blattinae</taxon>
        <taxon>Periplaneta</taxon>
    </lineage>
</organism>